<accession>U2XUN4</accession>
<comment type="similarity">
    <text evidence="3">Belongs to the cytochrome b560 family.</text>
</comment>
<dbReference type="GO" id="GO:0046872">
    <property type="term" value="F:metal ion binding"/>
    <property type="evidence" value="ECO:0007669"/>
    <property type="project" value="UniProtKB-KW"/>
</dbReference>
<dbReference type="NCBIfam" id="TIGR02970">
    <property type="entry name" value="succ_dehyd_cytB"/>
    <property type="match status" value="1"/>
</dbReference>
<protein>
    <recommendedName>
        <fullName evidence="4">Succinate dehydrogenase cytochrome b556 subunit</fullName>
    </recommendedName>
</protein>
<evidence type="ECO:0000256" key="3">
    <source>
        <dbReference type="ARBA" id="ARBA00007244"/>
    </source>
</evidence>
<organism evidence="14 15">
    <name type="scientific">Candidatus Micropelagius thuwalensis</name>
    <dbReference type="NCBI Taxonomy" id="1397666"/>
    <lineage>
        <taxon>Bacteria</taxon>
        <taxon>Pseudomonadati</taxon>
        <taxon>Pseudomonadota</taxon>
        <taxon>Alphaproteobacteria</taxon>
        <taxon>PS1 clade</taxon>
        <taxon>Candidatus Micropelagius</taxon>
    </lineage>
</organism>
<evidence type="ECO:0000313" key="15">
    <source>
        <dbReference type="Proteomes" id="UP000016762"/>
    </source>
</evidence>
<comment type="function">
    <text evidence="1">Membrane-anchoring subunit of succinate dehydrogenase (SDH).</text>
</comment>
<dbReference type="Proteomes" id="UP000016762">
    <property type="component" value="Unassembled WGS sequence"/>
</dbReference>
<evidence type="ECO:0000256" key="1">
    <source>
        <dbReference type="ARBA" id="ARBA00004050"/>
    </source>
</evidence>
<dbReference type="EMBL" id="AWXE01000004">
    <property type="protein sequence ID" value="ERL46456.1"/>
    <property type="molecule type" value="Genomic_DNA"/>
</dbReference>
<dbReference type="Pfam" id="PF01127">
    <property type="entry name" value="Sdh_cyt"/>
    <property type="match status" value="1"/>
</dbReference>
<feature type="transmembrane region" description="Helical" evidence="13">
    <location>
        <begin position="114"/>
        <end position="135"/>
    </location>
</feature>
<dbReference type="GO" id="GO:0006099">
    <property type="term" value="P:tricarboxylic acid cycle"/>
    <property type="evidence" value="ECO:0007669"/>
    <property type="project" value="InterPro"/>
</dbReference>
<keyword evidence="7 12" id="KW-0479">Metal-binding</keyword>
<evidence type="ECO:0000313" key="14">
    <source>
        <dbReference type="EMBL" id="ERL46456.1"/>
    </source>
</evidence>
<dbReference type="InterPro" id="IPR014314">
    <property type="entry name" value="Succ_DH_cytb556"/>
</dbReference>
<proteinExistence type="inferred from homology"/>
<comment type="subcellular location">
    <subcellularLocation>
        <location evidence="2">Membrane</location>
        <topology evidence="2">Multi-pass membrane protein</topology>
    </subcellularLocation>
</comment>
<keyword evidence="10 13" id="KW-0472">Membrane</keyword>
<dbReference type="Gene3D" id="1.20.1300.10">
    <property type="entry name" value="Fumarate reductase/succinate dehydrogenase, transmembrane subunit"/>
    <property type="match status" value="1"/>
</dbReference>
<evidence type="ECO:0000256" key="12">
    <source>
        <dbReference type="PIRSR" id="PIRSR000178-1"/>
    </source>
</evidence>
<dbReference type="OrthoDB" id="9799441at2"/>
<sequence length="141" mass="15956">MSDTTDKIVNGETRQRPLSPHIQIYRWTLTMFLSILHRATGIALYAGTLLLVWWLMAAATGPEAFAFFQNVAGSWIGRLVLFGYTWALFHHMFGGIKHFIWDTGAGFELSTVEWISRGATLIPILLTLISWVLAYKFMGAF</sequence>
<dbReference type="PANTHER" id="PTHR10978:SF5">
    <property type="entry name" value="SUCCINATE DEHYDROGENASE CYTOCHROME B560 SUBUNIT, MITOCHONDRIAL"/>
    <property type="match status" value="1"/>
</dbReference>
<evidence type="ECO:0000256" key="11">
    <source>
        <dbReference type="ARBA" id="ARBA00025912"/>
    </source>
</evidence>
<dbReference type="PIRSF" id="PIRSF000178">
    <property type="entry name" value="SDH_cyt_b560"/>
    <property type="match status" value="1"/>
</dbReference>
<keyword evidence="8 13" id="KW-1133">Transmembrane helix</keyword>
<evidence type="ECO:0000256" key="7">
    <source>
        <dbReference type="ARBA" id="ARBA00022723"/>
    </source>
</evidence>
<dbReference type="InterPro" id="IPR034804">
    <property type="entry name" value="SQR/QFR_C/D"/>
</dbReference>
<evidence type="ECO:0000256" key="5">
    <source>
        <dbReference type="ARBA" id="ARBA00022617"/>
    </source>
</evidence>
<dbReference type="InterPro" id="IPR000701">
    <property type="entry name" value="SuccDH_FuR_B_TM-su"/>
</dbReference>
<dbReference type="eggNOG" id="COG2009">
    <property type="taxonomic scope" value="Bacteria"/>
</dbReference>
<dbReference type="STRING" id="1397666.RS24_01454"/>
<name>U2XUN4_9PROT</name>
<dbReference type="InterPro" id="IPR018495">
    <property type="entry name" value="Succ_DH_cyt_bsu_CS"/>
</dbReference>
<dbReference type="CDD" id="cd03499">
    <property type="entry name" value="SQR_TypeC_SdhC"/>
    <property type="match status" value="1"/>
</dbReference>
<reference evidence="14 15" key="1">
    <citation type="journal article" date="2014" name="FEMS Microbiol. Ecol.">
        <title>Genomic differentiation among two strains of the PS1 clade isolated from geographically separated marine habitats.</title>
        <authorList>
            <person name="Jimenez-Infante F."/>
            <person name="Ngugi D.K."/>
            <person name="Alam I."/>
            <person name="Rashid M."/>
            <person name="Baalawi W."/>
            <person name="Kamau A.A."/>
            <person name="Bajic V.B."/>
            <person name="Stingl U."/>
        </authorList>
    </citation>
    <scope>NUCLEOTIDE SEQUENCE [LARGE SCALE GENOMIC DNA]</scope>
    <source>
        <strain evidence="14 15">RS24</strain>
    </source>
</reference>
<feature type="binding site" description="axial binding residue" evidence="12">
    <location>
        <position position="91"/>
    </location>
    <ligand>
        <name>heme</name>
        <dbReference type="ChEBI" id="CHEBI:30413"/>
        <note>ligand shared with second transmembrane subunit</note>
    </ligand>
    <ligandPart>
        <name>Fe</name>
        <dbReference type="ChEBI" id="CHEBI:18248"/>
    </ligandPart>
</feature>
<dbReference type="GO" id="GO:0009055">
    <property type="term" value="F:electron transfer activity"/>
    <property type="evidence" value="ECO:0007669"/>
    <property type="project" value="InterPro"/>
</dbReference>
<evidence type="ECO:0000256" key="2">
    <source>
        <dbReference type="ARBA" id="ARBA00004141"/>
    </source>
</evidence>
<feature type="transmembrane region" description="Helical" evidence="13">
    <location>
        <begin position="24"/>
        <end position="45"/>
    </location>
</feature>
<dbReference type="GO" id="GO:0016491">
    <property type="term" value="F:oxidoreductase activity"/>
    <property type="evidence" value="ECO:0007669"/>
    <property type="project" value="UniProtKB-KW"/>
</dbReference>
<dbReference type="GO" id="GO:0016020">
    <property type="term" value="C:membrane"/>
    <property type="evidence" value="ECO:0007669"/>
    <property type="project" value="UniProtKB-SubCell"/>
</dbReference>
<dbReference type="PANTHER" id="PTHR10978">
    <property type="entry name" value="SUCCINATE DEHYDROGENASE CYTOCHROME B560 SUBUNIT"/>
    <property type="match status" value="1"/>
</dbReference>
<comment type="subunit">
    <text evidence="11">Part of an enzyme complex containing four subunits: a flavoprotein, an iron-sulfur protein, plus two membrane-anchoring proteins, SdhC and SdhD. The complex can form homotrimers.</text>
</comment>
<gene>
    <name evidence="14" type="ORF">RS24_01454</name>
</gene>
<evidence type="ECO:0000256" key="8">
    <source>
        <dbReference type="ARBA" id="ARBA00022989"/>
    </source>
</evidence>
<keyword evidence="5 12" id="KW-0349">Heme</keyword>
<evidence type="ECO:0000256" key="6">
    <source>
        <dbReference type="ARBA" id="ARBA00022692"/>
    </source>
</evidence>
<dbReference type="AlphaFoldDB" id="U2XUN4"/>
<keyword evidence="14" id="KW-0560">Oxidoreductase</keyword>
<evidence type="ECO:0000256" key="4">
    <source>
        <dbReference type="ARBA" id="ARBA00020076"/>
    </source>
</evidence>
<evidence type="ECO:0000256" key="9">
    <source>
        <dbReference type="ARBA" id="ARBA00023004"/>
    </source>
</evidence>
<evidence type="ECO:0000256" key="13">
    <source>
        <dbReference type="SAM" id="Phobius"/>
    </source>
</evidence>
<keyword evidence="9 12" id="KW-0408">Iron</keyword>
<dbReference type="PATRIC" id="fig|1397666.3.peg.1347"/>
<evidence type="ECO:0000256" key="10">
    <source>
        <dbReference type="ARBA" id="ARBA00023136"/>
    </source>
</evidence>
<comment type="cofactor">
    <cofactor evidence="12">
        <name>heme</name>
        <dbReference type="ChEBI" id="CHEBI:30413"/>
    </cofactor>
    <text evidence="12">The heme is bound between the two transmembrane subunits.</text>
</comment>
<dbReference type="SUPFAM" id="SSF81343">
    <property type="entry name" value="Fumarate reductase respiratory complex transmembrane subunits"/>
    <property type="match status" value="1"/>
</dbReference>
<dbReference type="RefSeq" id="WP_021777434.1">
    <property type="nucleotide sequence ID" value="NZ_AWXE01000004.1"/>
</dbReference>
<keyword evidence="15" id="KW-1185">Reference proteome</keyword>
<feature type="transmembrane region" description="Helical" evidence="13">
    <location>
        <begin position="75"/>
        <end position="94"/>
    </location>
</feature>
<dbReference type="PROSITE" id="PS01000">
    <property type="entry name" value="SDH_CYT_1"/>
    <property type="match status" value="1"/>
</dbReference>
<keyword evidence="6 13" id="KW-0812">Transmembrane</keyword>
<comment type="caution">
    <text evidence="14">The sequence shown here is derived from an EMBL/GenBank/DDBJ whole genome shotgun (WGS) entry which is preliminary data.</text>
</comment>